<organism evidence="5 6">
    <name type="scientific">Coffea canephora</name>
    <name type="common">Robusta coffee</name>
    <dbReference type="NCBI Taxonomy" id="49390"/>
    <lineage>
        <taxon>Eukaryota</taxon>
        <taxon>Viridiplantae</taxon>
        <taxon>Streptophyta</taxon>
        <taxon>Embryophyta</taxon>
        <taxon>Tracheophyta</taxon>
        <taxon>Spermatophyta</taxon>
        <taxon>Magnoliopsida</taxon>
        <taxon>eudicotyledons</taxon>
        <taxon>Gunneridae</taxon>
        <taxon>Pentapetalae</taxon>
        <taxon>asterids</taxon>
        <taxon>lamiids</taxon>
        <taxon>Gentianales</taxon>
        <taxon>Rubiaceae</taxon>
        <taxon>Ixoroideae</taxon>
        <taxon>Gardenieae complex</taxon>
        <taxon>Bertiereae - Coffeeae clade</taxon>
        <taxon>Coffeeae</taxon>
        <taxon>Coffea</taxon>
    </lineage>
</organism>
<dbReference type="AlphaFoldDB" id="A0A068V5R0"/>
<dbReference type="PhylomeDB" id="A0A068V5R0"/>
<dbReference type="PANTHER" id="PTHR36710">
    <property type="entry name" value="PECTINESTERASE INHIBITOR-LIKE"/>
    <property type="match status" value="1"/>
</dbReference>
<dbReference type="EMBL" id="HG739196">
    <property type="protein sequence ID" value="CDP15902.1"/>
    <property type="molecule type" value="Genomic_DNA"/>
</dbReference>
<sequence length="182" mass="20532">MADIKTSFLICLFATLLPFGQPQFTTYQQICQRTTNSNLCIQIIDASTSSRLKANVNGWLQILSDQAKRISLFTLTKIDDAGKNNPSPRLSRSLDECRVEYNEIIRGLEQLEWRNLNRGNYADFNKALGYDELSVSACTNDFSQDPPIQSPVIIYTQSTKDVLDLTLEVLNLNQCNKITACI</sequence>
<evidence type="ECO:0000256" key="3">
    <source>
        <dbReference type="ARBA" id="ARBA00038471"/>
    </source>
</evidence>
<evidence type="ECO:0000256" key="4">
    <source>
        <dbReference type="SAM" id="SignalP"/>
    </source>
</evidence>
<dbReference type="Gene3D" id="1.20.140.40">
    <property type="entry name" value="Invertase/pectin methylesterase inhibitor family protein"/>
    <property type="match status" value="1"/>
</dbReference>
<dbReference type="Proteomes" id="UP000295252">
    <property type="component" value="Chromosome VII"/>
</dbReference>
<dbReference type="SUPFAM" id="SSF101148">
    <property type="entry name" value="Plant invertase/pectin methylesterase inhibitor"/>
    <property type="match status" value="1"/>
</dbReference>
<dbReference type="CDD" id="cd15797">
    <property type="entry name" value="PMEI"/>
    <property type="match status" value="1"/>
</dbReference>
<keyword evidence="1 4" id="KW-0732">Signal</keyword>
<keyword evidence="2" id="KW-1015">Disulfide bond</keyword>
<feature type="chain" id="PRO_5001655466" evidence="4">
    <location>
        <begin position="23"/>
        <end position="182"/>
    </location>
</feature>
<dbReference type="InterPro" id="IPR035513">
    <property type="entry name" value="Invertase/methylesterase_inhib"/>
</dbReference>
<name>A0A068V5R0_COFCA</name>
<dbReference type="InterPro" id="IPR052421">
    <property type="entry name" value="PCW_Enzyme_Inhibitor"/>
</dbReference>
<dbReference type="InParanoid" id="A0A068V5R0"/>
<protein>
    <submittedName>
        <fullName evidence="5">Uncharacterized protein</fullName>
    </submittedName>
</protein>
<dbReference type="InterPro" id="IPR006501">
    <property type="entry name" value="Pectinesterase_inhib_dom"/>
</dbReference>
<evidence type="ECO:0000256" key="2">
    <source>
        <dbReference type="ARBA" id="ARBA00023157"/>
    </source>
</evidence>
<evidence type="ECO:0000256" key="1">
    <source>
        <dbReference type="ARBA" id="ARBA00022729"/>
    </source>
</evidence>
<accession>A0A068V5R0</accession>
<proteinExistence type="inferred from homology"/>
<comment type="similarity">
    <text evidence="3">Belongs to the PMEI family.</text>
</comment>
<keyword evidence="6" id="KW-1185">Reference proteome</keyword>
<dbReference type="PANTHER" id="PTHR36710:SF18">
    <property type="entry name" value="PECTINESTERASE INHIBITOR 5-RELATED"/>
    <property type="match status" value="1"/>
</dbReference>
<evidence type="ECO:0000313" key="6">
    <source>
        <dbReference type="Proteomes" id="UP000295252"/>
    </source>
</evidence>
<reference evidence="6" key="1">
    <citation type="journal article" date="2014" name="Science">
        <title>The coffee genome provides insight into the convergent evolution of caffeine biosynthesis.</title>
        <authorList>
            <person name="Denoeud F."/>
            <person name="Carretero-Paulet L."/>
            <person name="Dereeper A."/>
            <person name="Droc G."/>
            <person name="Guyot R."/>
            <person name="Pietrella M."/>
            <person name="Zheng C."/>
            <person name="Alberti A."/>
            <person name="Anthony F."/>
            <person name="Aprea G."/>
            <person name="Aury J.M."/>
            <person name="Bento P."/>
            <person name="Bernard M."/>
            <person name="Bocs S."/>
            <person name="Campa C."/>
            <person name="Cenci A."/>
            <person name="Combes M.C."/>
            <person name="Crouzillat D."/>
            <person name="Da Silva C."/>
            <person name="Daddiego L."/>
            <person name="De Bellis F."/>
            <person name="Dussert S."/>
            <person name="Garsmeur O."/>
            <person name="Gayraud T."/>
            <person name="Guignon V."/>
            <person name="Jahn K."/>
            <person name="Jamilloux V."/>
            <person name="Joet T."/>
            <person name="Labadie K."/>
            <person name="Lan T."/>
            <person name="Leclercq J."/>
            <person name="Lepelley M."/>
            <person name="Leroy T."/>
            <person name="Li L.T."/>
            <person name="Librado P."/>
            <person name="Lopez L."/>
            <person name="Munoz A."/>
            <person name="Noel B."/>
            <person name="Pallavicini A."/>
            <person name="Perrotta G."/>
            <person name="Poncet V."/>
            <person name="Pot D."/>
            <person name="Priyono X."/>
            <person name="Rigoreau M."/>
            <person name="Rouard M."/>
            <person name="Rozas J."/>
            <person name="Tranchant-Dubreuil C."/>
            <person name="VanBuren R."/>
            <person name="Zhang Q."/>
            <person name="Andrade A.C."/>
            <person name="Argout X."/>
            <person name="Bertrand B."/>
            <person name="de Kochko A."/>
            <person name="Graziosi G."/>
            <person name="Henry R.J."/>
            <person name="Jayarama X."/>
            <person name="Ming R."/>
            <person name="Nagai C."/>
            <person name="Rounsley S."/>
            <person name="Sankoff D."/>
            <person name="Giuliano G."/>
            <person name="Albert V.A."/>
            <person name="Wincker P."/>
            <person name="Lashermes P."/>
        </authorList>
    </citation>
    <scope>NUCLEOTIDE SEQUENCE [LARGE SCALE GENOMIC DNA]</scope>
    <source>
        <strain evidence="6">cv. DH200-94</strain>
    </source>
</reference>
<gene>
    <name evidence="5" type="ORF">GSCOC_T00016811001</name>
</gene>
<dbReference type="InterPro" id="IPR034086">
    <property type="entry name" value="PMEI_plant"/>
</dbReference>
<dbReference type="Gramene" id="CDP15902">
    <property type="protein sequence ID" value="CDP15902"/>
    <property type="gene ID" value="GSCOC_T00016811001"/>
</dbReference>
<dbReference type="NCBIfam" id="TIGR01614">
    <property type="entry name" value="PME_inhib"/>
    <property type="match status" value="1"/>
</dbReference>
<feature type="signal peptide" evidence="4">
    <location>
        <begin position="1"/>
        <end position="22"/>
    </location>
</feature>
<dbReference type="GO" id="GO:0046910">
    <property type="term" value="F:pectinesterase inhibitor activity"/>
    <property type="evidence" value="ECO:0007669"/>
    <property type="project" value="InterPro"/>
</dbReference>
<evidence type="ECO:0000313" key="5">
    <source>
        <dbReference type="EMBL" id="CDP15902.1"/>
    </source>
</evidence>